<dbReference type="SUPFAM" id="SSF53335">
    <property type="entry name" value="S-adenosyl-L-methionine-dependent methyltransferases"/>
    <property type="match status" value="1"/>
</dbReference>
<dbReference type="Pfam" id="PF08241">
    <property type="entry name" value="Methyltransf_11"/>
    <property type="match status" value="1"/>
</dbReference>
<proteinExistence type="predicted"/>
<dbReference type="InterPro" id="IPR029063">
    <property type="entry name" value="SAM-dependent_MTases_sf"/>
</dbReference>
<dbReference type="RefSeq" id="WP_085121281.1">
    <property type="nucleotide sequence ID" value="NZ_FWZX01000002.1"/>
</dbReference>
<sequence>MGQEINLLDRYPQSKRPIDERGQQITEAHRATARKFDVEYFDGERLTGYGGYNYHPRFWTETVKRFAEHYELAPDARVLDVGCAKGFMMYDFLQLMPQLRIQGVDVSQYAKTHAKPEVADRISIANAKDLPFEDNAFDLVIAINSIHNLALDDCKQALREMQRVSAKDGFVMIDAWRNEAEHQALLKWNLTALTYMSTDDWKKTFDEVGYTGDYWWFIAQSA</sequence>
<evidence type="ECO:0000259" key="1">
    <source>
        <dbReference type="Pfam" id="PF08241"/>
    </source>
</evidence>
<keyword evidence="2" id="KW-0808">Transferase</keyword>
<dbReference type="STRING" id="560819.SAMN05428998_102210"/>
<dbReference type="GO" id="GO:0032259">
    <property type="term" value="P:methylation"/>
    <property type="evidence" value="ECO:0007669"/>
    <property type="project" value="UniProtKB-KW"/>
</dbReference>
<reference evidence="2 3" key="1">
    <citation type="submission" date="2017-04" db="EMBL/GenBank/DDBJ databases">
        <authorList>
            <person name="Afonso C.L."/>
            <person name="Miller P.J."/>
            <person name="Scott M.A."/>
            <person name="Spackman E."/>
            <person name="Goraichik I."/>
            <person name="Dimitrov K.M."/>
            <person name="Suarez D.L."/>
            <person name="Swayne D.E."/>
        </authorList>
    </citation>
    <scope>NUCLEOTIDE SEQUENCE [LARGE SCALE GENOMIC DNA]</scope>
    <source>
        <strain evidence="2 3">USBA 355</strain>
    </source>
</reference>
<accession>A0A1Y6B8R8</accession>
<dbReference type="PANTHER" id="PTHR43464:SF83">
    <property type="entry name" value="MALONYL-[ACYL-CARRIER PROTEIN] O-METHYLTRANSFERASE"/>
    <property type="match status" value="1"/>
</dbReference>
<protein>
    <submittedName>
        <fullName evidence="2">Methyltransferase domain-containing protein</fullName>
    </submittedName>
</protein>
<dbReference type="Proteomes" id="UP000192917">
    <property type="component" value="Unassembled WGS sequence"/>
</dbReference>
<dbReference type="PANTHER" id="PTHR43464">
    <property type="entry name" value="METHYLTRANSFERASE"/>
    <property type="match status" value="1"/>
</dbReference>
<dbReference type="GO" id="GO:0008757">
    <property type="term" value="F:S-adenosylmethionine-dependent methyltransferase activity"/>
    <property type="evidence" value="ECO:0007669"/>
    <property type="project" value="InterPro"/>
</dbReference>
<keyword evidence="3" id="KW-1185">Reference proteome</keyword>
<name>A0A1Y6B8R8_9PROT</name>
<gene>
    <name evidence="2" type="ORF">SAMN05428998_102210</name>
</gene>
<dbReference type="Gene3D" id="3.40.50.150">
    <property type="entry name" value="Vaccinia Virus protein VP39"/>
    <property type="match status" value="1"/>
</dbReference>
<dbReference type="AlphaFoldDB" id="A0A1Y6B8R8"/>
<keyword evidence="2" id="KW-0489">Methyltransferase</keyword>
<dbReference type="CDD" id="cd02440">
    <property type="entry name" value="AdoMet_MTases"/>
    <property type="match status" value="1"/>
</dbReference>
<evidence type="ECO:0000313" key="3">
    <source>
        <dbReference type="Proteomes" id="UP000192917"/>
    </source>
</evidence>
<dbReference type="InterPro" id="IPR013216">
    <property type="entry name" value="Methyltransf_11"/>
</dbReference>
<evidence type="ECO:0000313" key="2">
    <source>
        <dbReference type="EMBL" id="SME98805.1"/>
    </source>
</evidence>
<feature type="domain" description="Methyltransferase type 11" evidence="1">
    <location>
        <begin position="79"/>
        <end position="173"/>
    </location>
</feature>
<organism evidence="2 3">
    <name type="scientific">Tistlia consotensis USBA 355</name>
    <dbReference type="NCBI Taxonomy" id="560819"/>
    <lineage>
        <taxon>Bacteria</taxon>
        <taxon>Pseudomonadati</taxon>
        <taxon>Pseudomonadota</taxon>
        <taxon>Alphaproteobacteria</taxon>
        <taxon>Rhodospirillales</taxon>
        <taxon>Rhodovibrionaceae</taxon>
        <taxon>Tistlia</taxon>
    </lineage>
</organism>
<dbReference type="EMBL" id="FWZX01000002">
    <property type="protein sequence ID" value="SME98805.1"/>
    <property type="molecule type" value="Genomic_DNA"/>
</dbReference>